<dbReference type="RefSeq" id="WP_268917648.1">
    <property type="nucleotide sequence ID" value="NZ_JAPTMY010000018.1"/>
</dbReference>
<name>A0ABT4I8Y5_9ACTO</name>
<protein>
    <submittedName>
        <fullName evidence="1">Uncharacterized protein</fullName>
    </submittedName>
</protein>
<dbReference type="Proteomes" id="UP001072034">
    <property type="component" value="Unassembled WGS sequence"/>
</dbReference>
<sequence length="41" mass="4113">MAQIAARYEAGASPSRRVDANAVAGARTLPTDPGIAALSSQ</sequence>
<gene>
    <name evidence="1" type="ORF">OHJ16_09160</name>
</gene>
<comment type="caution">
    <text evidence="1">The sequence shown here is derived from an EMBL/GenBank/DDBJ whole genome shotgun (WGS) entry which is preliminary data.</text>
</comment>
<evidence type="ECO:0000313" key="1">
    <source>
        <dbReference type="EMBL" id="MCZ0858209.1"/>
    </source>
</evidence>
<proteinExistence type="predicted"/>
<accession>A0ABT4I8Y5</accession>
<evidence type="ECO:0000313" key="2">
    <source>
        <dbReference type="Proteomes" id="UP001072034"/>
    </source>
</evidence>
<reference evidence="1" key="1">
    <citation type="submission" date="2022-10" db="EMBL/GenBank/DDBJ databases">
        <title>Genome sequence of Actinomyces israelii ATCC 10048.</title>
        <authorList>
            <person name="Watt R.M."/>
            <person name="Tong W.M."/>
        </authorList>
    </citation>
    <scope>NUCLEOTIDE SEQUENCE</scope>
    <source>
        <strain evidence="1">ATCC 10048</strain>
    </source>
</reference>
<organism evidence="1 2">
    <name type="scientific">Actinomyces israelii</name>
    <dbReference type="NCBI Taxonomy" id="1659"/>
    <lineage>
        <taxon>Bacteria</taxon>
        <taxon>Bacillati</taxon>
        <taxon>Actinomycetota</taxon>
        <taxon>Actinomycetes</taxon>
        <taxon>Actinomycetales</taxon>
        <taxon>Actinomycetaceae</taxon>
        <taxon>Actinomyces</taxon>
    </lineage>
</organism>
<dbReference type="EMBL" id="JAPTMY010000018">
    <property type="protein sequence ID" value="MCZ0858209.1"/>
    <property type="molecule type" value="Genomic_DNA"/>
</dbReference>
<keyword evidence="2" id="KW-1185">Reference proteome</keyword>